<evidence type="ECO:0000259" key="3">
    <source>
        <dbReference type="Pfam" id="PF26236"/>
    </source>
</evidence>
<keyword evidence="2" id="KW-0472">Membrane</keyword>
<comment type="caution">
    <text evidence="6">The sequence shown here is derived from an EMBL/GenBank/DDBJ whole genome shotgun (WGS) entry which is preliminary data.</text>
</comment>
<sequence length="290" mass="30978">MVDIAAFTERLRQPEYTGDNRCTPCTVVNVAIAGLLAIGVAVVSAPLAPIVLGLSLAAIYLRGYLVPGTPSLTKQYVPDWLLAMFDKGPEPAVTTLENEHDGEIDDGAEPEPEPVDPEQAFLEHGVVTPCSGTTDGGATAADAAEDLCLTDGTRTAWRDAIEGIRDGERERQVATFLESEPGAVTVTQTDGHALARVDGRLAAKWESDAALVADLAASRTLTDRLPNWESLDLEQRSRLASGLRAFAERCPACDGPVSLDAETVESCCRSYEVYAITCNDCSTRVLEVQQ</sequence>
<dbReference type="InterPro" id="IPR058674">
    <property type="entry name" value="DUF8054_N"/>
</dbReference>
<evidence type="ECO:0000313" key="6">
    <source>
        <dbReference type="EMBL" id="TYL39810.1"/>
    </source>
</evidence>
<evidence type="ECO:0000259" key="5">
    <source>
        <dbReference type="Pfam" id="PF26238"/>
    </source>
</evidence>
<feature type="domain" description="DUF8054" evidence="4">
    <location>
        <begin position="248"/>
        <end position="288"/>
    </location>
</feature>
<dbReference type="InterPro" id="IPR058675">
    <property type="entry name" value="DUF8054_C"/>
</dbReference>
<keyword evidence="2" id="KW-1133">Transmembrane helix</keyword>
<dbReference type="AlphaFoldDB" id="A0A8J8Q9I3"/>
<accession>A0A8J8Q9I3</accession>
<dbReference type="EMBL" id="PHNJ01000002">
    <property type="protein sequence ID" value="TYL39810.1"/>
    <property type="molecule type" value="Genomic_DNA"/>
</dbReference>
<keyword evidence="2" id="KW-0812">Transmembrane</keyword>
<proteinExistence type="predicted"/>
<dbReference type="Pfam" id="PF26237">
    <property type="entry name" value="DUF8054_C"/>
    <property type="match status" value="1"/>
</dbReference>
<evidence type="ECO:0000259" key="4">
    <source>
        <dbReference type="Pfam" id="PF26237"/>
    </source>
</evidence>
<feature type="region of interest" description="Disordered" evidence="1">
    <location>
        <begin position="92"/>
        <end position="115"/>
    </location>
</feature>
<evidence type="ECO:0000256" key="1">
    <source>
        <dbReference type="SAM" id="MobiDB-lite"/>
    </source>
</evidence>
<evidence type="ECO:0000313" key="7">
    <source>
        <dbReference type="Proteomes" id="UP000766904"/>
    </source>
</evidence>
<dbReference type="RefSeq" id="WP_148856943.1">
    <property type="nucleotide sequence ID" value="NZ_PHNJ01000002.1"/>
</dbReference>
<keyword evidence="7" id="KW-1185">Reference proteome</keyword>
<dbReference type="OrthoDB" id="292134at2157"/>
<protein>
    <submittedName>
        <fullName evidence="6">Uncharacterized protein</fullName>
    </submittedName>
</protein>
<dbReference type="Pfam" id="PF26236">
    <property type="entry name" value="DUF8054_N"/>
    <property type="match status" value="1"/>
</dbReference>
<feature type="transmembrane region" description="Helical" evidence="2">
    <location>
        <begin position="30"/>
        <end position="61"/>
    </location>
</feature>
<name>A0A8J8Q9I3_9EURY</name>
<reference evidence="6" key="1">
    <citation type="submission" date="2017-11" db="EMBL/GenBank/DDBJ databases">
        <authorList>
            <person name="Kajale S.C."/>
            <person name="Sharma A."/>
        </authorList>
    </citation>
    <scope>NUCLEOTIDE SEQUENCE</scope>
    <source>
        <strain evidence="6">LS1_42</strain>
    </source>
</reference>
<dbReference type="InterPro" id="IPR058775">
    <property type="entry name" value="DUF8054_M"/>
</dbReference>
<evidence type="ECO:0000256" key="2">
    <source>
        <dbReference type="SAM" id="Phobius"/>
    </source>
</evidence>
<gene>
    <name evidence="6" type="ORF">CV102_05870</name>
</gene>
<feature type="compositionally biased region" description="Acidic residues" evidence="1">
    <location>
        <begin position="100"/>
        <end position="115"/>
    </location>
</feature>
<organism evidence="6 7">
    <name type="scientific">Natronococcus pandeyae</name>
    <dbReference type="NCBI Taxonomy" id="2055836"/>
    <lineage>
        <taxon>Archaea</taxon>
        <taxon>Methanobacteriati</taxon>
        <taxon>Methanobacteriota</taxon>
        <taxon>Stenosarchaea group</taxon>
        <taxon>Halobacteria</taxon>
        <taxon>Halobacteriales</taxon>
        <taxon>Natrialbaceae</taxon>
        <taxon>Natronococcus</taxon>
    </lineage>
</organism>
<dbReference type="Pfam" id="PF26238">
    <property type="entry name" value="DUF8054_M"/>
    <property type="match status" value="1"/>
</dbReference>
<feature type="domain" description="DUF8054" evidence="3">
    <location>
        <begin position="9"/>
        <end position="87"/>
    </location>
</feature>
<dbReference type="Proteomes" id="UP000766904">
    <property type="component" value="Unassembled WGS sequence"/>
</dbReference>
<feature type="domain" description="DUF8054" evidence="5">
    <location>
        <begin position="116"/>
        <end position="244"/>
    </location>
</feature>